<organism evidence="1 2">
    <name type="scientific">Chengkuizengella marina</name>
    <dbReference type="NCBI Taxonomy" id="2507566"/>
    <lineage>
        <taxon>Bacteria</taxon>
        <taxon>Bacillati</taxon>
        <taxon>Bacillota</taxon>
        <taxon>Bacilli</taxon>
        <taxon>Bacillales</taxon>
        <taxon>Paenibacillaceae</taxon>
        <taxon>Chengkuizengella</taxon>
    </lineage>
</organism>
<sequence length="210" mass="24620">MVEPTTLVLVKQRLLYWEGSTLSEMMNHLPIFMRKSKVFLELFNAEEQEFNQLNVVREDLQSQLSVDTATWGLDIYEKELKIKTDKTKTFEERRSVIKSKWRGFGKADSKLIQLVAESFMNGQVEVRYENPNGEPNPPYSIIVKFIGTRGVPTNLEDLQNLIEEIKPAHKGIEFEFTYITWNELERGTFTWNDIDSMDLTRNEFETLKVE</sequence>
<evidence type="ECO:0000313" key="1">
    <source>
        <dbReference type="EMBL" id="NBI30916.1"/>
    </source>
</evidence>
<accession>A0A6N9Q7R3</accession>
<dbReference type="AlphaFoldDB" id="A0A6N9Q7R3"/>
<comment type="caution">
    <text evidence="1">The sequence shown here is derived from an EMBL/GenBank/DDBJ whole genome shotgun (WGS) entry which is preliminary data.</text>
</comment>
<dbReference type="InterPro" id="IPR018755">
    <property type="entry name" value="Phage_Mu_Gp48"/>
</dbReference>
<dbReference type="Pfam" id="PF10076">
    <property type="entry name" value="Phage_Mu_Gp48"/>
    <property type="match status" value="1"/>
</dbReference>
<dbReference type="EMBL" id="SIJB01000045">
    <property type="protein sequence ID" value="NBI30916.1"/>
    <property type="molecule type" value="Genomic_DNA"/>
</dbReference>
<protein>
    <submittedName>
        <fullName evidence="1">DUF2313 domain-containing protein</fullName>
    </submittedName>
</protein>
<keyword evidence="2" id="KW-1185">Reference proteome</keyword>
<gene>
    <name evidence="1" type="ORF">ERL59_18355</name>
</gene>
<proteinExistence type="predicted"/>
<evidence type="ECO:0000313" key="2">
    <source>
        <dbReference type="Proteomes" id="UP000448943"/>
    </source>
</evidence>
<dbReference type="Proteomes" id="UP000448943">
    <property type="component" value="Unassembled WGS sequence"/>
</dbReference>
<reference evidence="1 2" key="1">
    <citation type="submission" date="2019-01" db="EMBL/GenBank/DDBJ databases">
        <title>Chengkuizengella sp. nov., isolated from deep-sea sediment of East Pacific Ocean.</title>
        <authorList>
            <person name="Yang J."/>
            <person name="Lai Q."/>
            <person name="Shao Z."/>
        </authorList>
    </citation>
    <scope>NUCLEOTIDE SEQUENCE [LARGE SCALE GENOMIC DNA]</scope>
    <source>
        <strain evidence="1 2">YPA3-1-1</strain>
    </source>
</reference>
<name>A0A6N9Q7R3_9BACL</name>